<evidence type="ECO:0000256" key="1">
    <source>
        <dbReference type="SAM" id="MobiDB-lite"/>
    </source>
</evidence>
<proteinExistence type="predicted"/>
<accession>A0A6A0AME7</accession>
<protein>
    <submittedName>
        <fullName evidence="2">Uncharacterized protein</fullName>
    </submittedName>
</protein>
<comment type="caution">
    <text evidence="2">The sequence shown here is derived from an EMBL/GenBank/DDBJ whole genome shotgun (WGS) entry which is preliminary data.</text>
</comment>
<evidence type="ECO:0000313" key="3">
    <source>
        <dbReference type="Proteomes" id="UP000485058"/>
    </source>
</evidence>
<organism evidence="2 3">
    <name type="scientific">Haematococcus lacustris</name>
    <name type="common">Green alga</name>
    <name type="synonym">Haematococcus pluvialis</name>
    <dbReference type="NCBI Taxonomy" id="44745"/>
    <lineage>
        <taxon>Eukaryota</taxon>
        <taxon>Viridiplantae</taxon>
        <taxon>Chlorophyta</taxon>
        <taxon>core chlorophytes</taxon>
        <taxon>Chlorophyceae</taxon>
        <taxon>CS clade</taxon>
        <taxon>Chlamydomonadales</taxon>
        <taxon>Haematococcaceae</taxon>
        <taxon>Haematococcus</taxon>
    </lineage>
</organism>
<evidence type="ECO:0000313" key="2">
    <source>
        <dbReference type="EMBL" id="GFH33421.1"/>
    </source>
</evidence>
<dbReference type="Proteomes" id="UP000485058">
    <property type="component" value="Unassembled WGS sequence"/>
</dbReference>
<feature type="compositionally biased region" description="Basic and acidic residues" evidence="1">
    <location>
        <begin position="71"/>
        <end position="80"/>
    </location>
</feature>
<dbReference type="AlphaFoldDB" id="A0A6A0AME7"/>
<sequence length="80" mass="8571">MIDWTNSSRRSGRRSRSGQTPATLQGLEYGAWAAAAGAAPLPGAWRFEPATARAPPRRPHQWVAAGGQDTGHPHCPDARI</sequence>
<reference evidence="2 3" key="1">
    <citation type="submission" date="2020-02" db="EMBL/GenBank/DDBJ databases">
        <title>Draft genome sequence of Haematococcus lacustris strain NIES-144.</title>
        <authorList>
            <person name="Morimoto D."/>
            <person name="Nakagawa S."/>
            <person name="Yoshida T."/>
            <person name="Sawayama S."/>
        </authorList>
    </citation>
    <scope>NUCLEOTIDE SEQUENCE [LARGE SCALE GENOMIC DNA]</scope>
    <source>
        <strain evidence="2 3">NIES-144</strain>
    </source>
</reference>
<gene>
    <name evidence="2" type="ORF">HaLaN_32792</name>
</gene>
<feature type="region of interest" description="Disordered" evidence="1">
    <location>
        <begin position="46"/>
        <end position="80"/>
    </location>
</feature>
<name>A0A6A0AME7_HAELA</name>
<feature type="region of interest" description="Disordered" evidence="1">
    <location>
        <begin position="1"/>
        <end position="22"/>
    </location>
</feature>
<dbReference type="EMBL" id="BLLF01008539">
    <property type="protein sequence ID" value="GFH33421.1"/>
    <property type="molecule type" value="Genomic_DNA"/>
</dbReference>
<keyword evidence="3" id="KW-1185">Reference proteome</keyword>